<gene>
    <name evidence="7" type="ORF">D9613_007708</name>
</gene>
<evidence type="ECO:0000313" key="8">
    <source>
        <dbReference type="Proteomes" id="UP000521872"/>
    </source>
</evidence>
<accession>A0A8H4VL18</accession>
<dbReference type="PANTHER" id="PTHR31885:SF6">
    <property type="entry name" value="GH04784P"/>
    <property type="match status" value="1"/>
</dbReference>
<feature type="transmembrane region" description="Helical" evidence="6">
    <location>
        <begin position="113"/>
        <end position="134"/>
    </location>
</feature>
<name>A0A8H4VL18_9AGAR</name>
<keyword evidence="3 6" id="KW-0812">Transmembrane</keyword>
<evidence type="ECO:0000256" key="5">
    <source>
        <dbReference type="ARBA" id="ARBA00023136"/>
    </source>
</evidence>
<reference evidence="7 8" key="1">
    <citation type="submission" date="2019-12" db="EMBL/GenBank/DDBJ databases">
        <authorList>
            <person name="Floudas D."/>
            <person name="Bentzer J."/>
            <person name="Ahren D."/>
            <person name="Johansson T."/>
            <person name="Persson P."/>
            <person name="Tunlid A."/>
        </authorList>
    </citation>
    <scope>NUCLEOTIDE SEQUENCE [LARGE SCALE GENOMIC DNA]</scope>
    <source>
        <strain evidence="7 8">CBS 102.39</strain>
    </source>
</reference>
<feature type="transmembrane region" description="Helical" evidence="6">
    <location>
        <begin position="74"/>
        <end position="93"/>
    </location>
</feature>
<evidence type="ECO:0000256" key="6">
    <source>
        <dbReference type="SAM" id="Phobius"/>
    </source>
</evidence>
<keyword evidence="4 6" id="KW-1133">Transmembrane helix</keyword>
<dbReference type="EMBL" id="JAACJL010000045">
    <property type="protein sequence ID" value="KAF4613813.1"/>
    <property type="molecule type" value="Genomic_DNA"/>
</dbReference>
<proteinExistence type="inferred from homology"/>
<evidence type="ECO:0000256" key="4">
    <source>
        <dbReference type="ARBA" id="ARBA00022989"/>
    </source>
</evidence>
<keyword evidence="5 6" id="KW-0472">Membrane</keyword>
<organism evidence="7 8">
    <name type="scientific">Agrocybe pediades</name>
    <dbReference type="NCBI Taxonomy" id="84607"/>
    <lineage>
        <taxon>Eukaryota</taxon>
        <taxon>Fungi</taxon>
        <taxon>Dikarya</taxon>
        <taxon>Basidiomycota</taxon>
        <taxon>Agaricomycotina</taxon>
        <taxon>Agaricomycetes</taxon>
        <taxon>Agaricomycetidae</taxon>
        <taxon>Agaricales</taxon>
        <taxon>Agaricineae</taxon>
        <taxon>Strophariaceae</taxon>
        <taxon>Agrocybe</taxon>
    </lineage>
</organism>
<evidence type="ECO:0008006" key="9">
    <source>
        <dbReference type="Google" id="ProtNLM"/>
    </source>
</evidence>
<comment type="caution">
    <text evidence="7">The sequence shown here is derived from an EMBL/GenBank/DDBJ whole genome shotgun (WGS) entry which is preliminary data.</text>
</comment>
<comment type="subcellular location">
    <subcellularLocation>
        <location evidence="1">Membrane</location>
        <topology evidence="1">Multi-pass membrane protein</topology>
    </subcellularLocation>
</comment>
<keyword evidence="8" id="KW-1185">Reference proteome</keyword>
<comment type="similarity">
    <text evidence="2">Belongs to the TMEM86 family.</text>
</comment>
<dbReference type="GO" id="GO:0016020">
    <property type="term" value="C:membrane"/>
    <property type="evidence" value="ECO:0007669"/>
    <property type="project" value="UniProtKB-SubCell"/>
</dbReference>
<feature type="transmembrane region" description="Helical" evidence="6">
    <location>
        <begin position="184"/>
        <end position="201"/>
    </location>
</feature>
<dbReference type="PANTHER" id="PTHR31885">
    <property type="entry name" value="GH04784P"/>
    <property type="match status" value="1"/>
</dbReference>
<sequence>MHIFTRKLDILLPPSPYPAALAASVCLLILSEAHNIYVGSAGFKVAASLSFLGAGIQKYRTITRDQSSIKPSGCMVLGLVFSVVGDILLIPSAEDYFKPSSDKATGKEGESPRFKAGTLSFALAHIAYTASFLYDSTSAGAFRKTDFLVALTSGALLTYWLGIIQKTPPKDAWFNVPKGMRGLVTTYVSIIMVMVATATATDRGLQRTIGAWTFMISDLFVAADVFGVRKQEDGQRGKSRQGWRRRAVGWVAYFGAQLLLAACI</sequence>
<dbReference type="AlphaFoldDB" id="A0A8H4VL18"/>
<evidence type="ECO:0000256" key="3">
    <source>
        <dbReference type="ARBA" id="ARBA00022692"/>
    </source>
</evidence>
<dbReference type="InterPro" id="IPR012506">
    <property type="entry name" value="TMEM86B-like"/>
</dbReference>
<evidence type="ECO:0000256" key="2">
    <source>
        <dbReference type="ARBA" id="ARBA00007375"/>
    </source>
</evidence>
<evidence type="ECO:0000256" key="1">
    <source>
        <dbReference type="ARBA" id="ARBA00004141"/>
    </source>
</evidence>
<dbReference type="GO" id="GO:0016787">
    <property type="term" value="F:hydrolase activity"/>
    <property type="evidence" value="ECO:0007669"/>
    <property type="project" value="TreeGrafter"/>
</dbReference>
<evidence type="ECO:0000313" key="7">
    <source>
        <dbReference type="EMBL" id="KAF4613813.1"/>
    </source>
</evidence>
<feature type="transmembrane region" description="Helical" evidence="6">
    <location>
        <begin position="146"/>
        <end position="164"/>
    </location>
</feature>
<protein>
    <recommendedName>
        <fullName evidence="9">YhhN-like protein</fullName>
    </recommendedName>
</protein>
<dbReference type="Proteomes" id="UP000521872">
    <property type="component" value="Unassembled WGS sequence"/>
</dbReference>
<dbReference type="Pfam" id="PF07947">
    <property type="entry name" value="YhhN"/>
    <property type="match status" value="1"/>
</dbReference>